<dbReference type="PRINTS" id="PR01682">
    <property type="entry name" value="FMRFAMIDEPEP"/>
</dbReference>
<name>A0AAV6GKT2_9TELE</name>
<feature type="region of interest" description="Disordered" evidence="1">
    <location>
        <begin position="73"/>
        <end position="110"/>
    </location>
</feature>
<protein>
    <submittedName>
        <fullName evidence="3">Uncharacterized protein</fullName>
    </submittedName>
</protein>
<dbReference type="EMBL" id="JADWDJ010000010">
    <property type="protein sequence ID" value="KAG5274295.1"/>
    <property type="molecule type" value="Genomic_DNA"/>
</dbReference>
<feature type="chain" id="PRO_5044011773" evidence="2">
    <location>
        <begin position="23"/>
        <end position="126"/>
    </location>
</feature>
<evidence type="ECO:0000256" key="1">
    <source>
        <dbReference type="SAM" id="MobiDB-lite"/>
    </source>
</evidence>
<dbReference type="InterPro" id="IPR008065">
    <property type="entry name" value="NPFF"/>
</dbReference>
<gene>
    <name evidence="3" type="ORF">AALO_G00134510</name>
</gene>
<dbReference type="AlphaFoldDB" id="A0AAV6GKT2"/>
<proteinExistence type="predicted"/>
<feature type="signal peptide" evidence="2">
    <location>
        <begin position="1"/>
        <end position="22"/>
    </location>
</feature>
<sequence length="126" mass="14172">METGSWLTLLGLVLALAAVGHSIQEEGAGQHQPTDSEENLVERLDRLDIEDPLSRAIEQRLLYPILRSLSQGSQRYGRNPSVLHQPQRFGRGTGGDEEPERIQSRDWETAPGQIWSMAVPQRFGRK</sequence>
<organism evidence="3 4">
    <name type="scientific">Alosa alosa</name>
    <name type="common">allis shad</name>
    <dbReference type="NCBI Taxonomy" id="278164"/>
    <lineage>
        <taxon>Eukaryota</taxon>
        <taxon>Metazoa</taxon>
        <taxon>Chordata</taxon>
        <taxon>Craniata</taxon>
        <taxon>Vertebrata</taxon>
        <taxon>Euteleostomi</taxon>
        <taxon>Actinopterygii</taxon>
        <taxon>Neopterygii</taxon>
        <taxon>Teleostei</taxon>
        <taxon>Clupei</taxon>
        <taxon>Clupeiformes</taxon>
        <taxon>Clupeoidei</taxon>
        <taxon>Clupeidae</taxon>
        <taxon>Alosa</taxon>
    </lineage>
</organism>
<evidence type="ECO:0000313" key="4">
    <source>
        <dbReference type="Proteomes" id="UP000823561"/>
    </source>
</evidence>
<accession>A0AAV6GKT2</accession>
<keyword evidence="4" id="KW-1185">Reference proteome</keyword>
<evidence type="ECO:0000313" key="3">
    <source>
        <dbReference type="EMBL" id="KAG5274295.1"/>
    </source>
</evidence>
<dbReference type="Proteomes" id="UP000823561">
    <property type="component" value="Chromosome 10"/>
</dbReference>
<dbReference type="PANTHER" id="PTHR15044:SF0">
    <property type="entry name" value="PRO-FMRFAMIDE-RELATED NEUROPEPTIDE FF"/>
    <property type="match status" value="1"/>
</dbReference>
<dbReference type="PANTHER" id="PTHR15044">
    <property type="entry name" value="NEUROPEPTIDE FF"/>
    <property type="match status" value="1"/>
</dbReference>
<dbReference type="GO" id="GO:0005184">
    <property type="term" value="F:neuropeptide hormone activity"/>
    <property type="evidence" value="ECO:0007669"/>
    <property type="project" value="InterPro"/>
</dbReference>
<comment type="caution">
    <text evidence="3">The sequence shown here is derived from an EMBL/GenBank/DDBJ whole genome shotgun (WGS) entry which is preliminary data.</text>
</comment>
<reference evidence="3" key="1">
    <citation type="submission" date="2020-10" db="EMBL/GenBank/DDBJ databases">
        <title>Chromosome-scale genome assembly of the Allis shad, Alosa alosa.</title>
        <authorList>
            <person name="Margot Z."/>
            <person name="Christophe K."/>
            <person name="Cabau C."/>
            <person name="Louis A."/>
            <person name="Berthelot C."/>
            <person name="Parey E."/>
            <person name="Roest Crollius H."/>
            <person name="Montfort J."/>
            <person name="Robinson-Rechavi M."/>
            <person name="Bucao C."/>
            <person name="Bouchez O."/>
            <person name="Gislard M."/>
            <person name="Lluch J."/>
            <person name="Milhes M."/>
            <person name="Lampietro C."/>
            <person name="Lopez Roques C."/>
            <person name="Donnadieu C."/>
            <person name="Braasch I."/>
            <person name="Desvignes T."/>
            <person name="Postlethwait J."/>
            <person name="Bobe J."/>
            <person name="Guiguen Y."/>
        </authorList>
    </citation>
    <scope>NUCLEOTIDE SEQUENCE</scope>
    <source>
        <strain evidence="3">M-15738</strain>
        <tissue evidence="3">Blood</tissue>
    </source>
</reference>
<evidence type="ECO:0000256" key="2">
    <source>
        <dbReference type="SAM" id="SignalP"/>
    </source>
</evidence>
<dbReference type="Pfam" id="PF15085">
    <property type="entry name" value="NPFF"/>
    <property type="match status" value="1"/>
</dbReference>
<keyword evidence="2" id="KW-0732">Signal</keyword>